<reference evidence="4" key="1">
    <citation type="journal article" date="2017" name="bioRxiv">
        <title>Conservation of a gene cluster reveals novel cercosporin biosynthetic mechanisms and extends production to the genus Colletotrichum.</title>
        <authorList>
            <person name="de Jonge R."/>
            <person name="Ebert M.K."/>
            <person name="Huitt-Roehl C.R."/>
            <person name="Pal P."/>
            <person name="Suttle J.C."/>
            <person name="Spanner R.E."/>
            <person name="Neubauer J.D."/>
            <person name="Jurick W.M.II."/>
            <person name="Stott K.A."/>
            <person name="Secor G.A."/>
            <person name="Thomma B.P.H.J."/>
            <person name="Van de Peer Y."/>
            <person name="Townsend C.A."/>
            <person name="Bolton M.D."/>
        </authorList>
    </citation>
    <scope>NUCLEOTIDE SEQUENCE [LARGE SCALE GENOMIC DNA]</scope>
    <source>
        <strain evidence="4">CBS538.71</strain>
    </source>
</reference>
<evidence type="ECO:0000313" key="3">
    <source>
        <dbReference type="EMBL" id="PPJ58807.1"/>
    </source>
</evidence>
<dbReference type="InterPro" id="IPR045851">
    <property type="entry name" value="AMP-bd_C_sf"/>
</dbReference>
<dbReference type="OrthoDB" id="6509636at2759"/>
<feature type="domain" description="AMP-binding enzyme C-terminal" evidence="2">
    <location>
        <begin position="454"/>
        <end position="532"/>
    </location>
</feature>
<dbReference type="STRING" id="357750.A0A2S6CGF5"/>
<keyword evidence="4" id="KW-1185">Reference proteome</keyword>
<dbReference type="PANTHER" id="PTHR24096:SF194">
    <property type="entry name" value="AMP-DEPENDENT SYNTHETASE_LIGASE DOMAIN-CONTAINING PROTEIN"/>
    <property type="match status" value="1"/>
</dbReference>
<evidence type="ECO:0000259" key="1">
    <source>
        <dbReference type="Pfam" id="PF00501"/>
    </source>
</evidence>
<dbReference type="EMBL" id="PNEN01000445">
    <property type="protein sequence ID" value="PPJ58807.1"/>
    <property type="molecule type" value="Genomic_DNA"/>
</dbReference>
<dbReference type="SUPFAM" id="SSF56801">
    <property type="entry name" value="Acetyl-CoA synthetase-like"/>
    <property type="match status" value="1"/>
</dbReference>
<organism evidence="3 4">
    <name type="scientific">Cercospora berteroae</name>
    <dbReference type="NCBI Taxonomy" id="357750"/>
    <lineage>
        <taxon>Eukaryota</taxon>
        <taxon>Fungi</taxon>
        <taxon>Dikarya</taxon>
        <taxon>Ascomycota</taxon>
        <taxon>Pezizomycotina</taxon>
        <taxon>Dothideomycetes</taxon>
        <taxon>Dothideomycetidae</taxon>
        <taxon>Mycosphaerellales</taxon>
        <taxon>Mycosphaerellaceae</taxon>
        <taxon>Cercospora</taxon>
    </lineage>
</organism>
<dbReference type="InterPro" id="IPR042099">
    <property type="entry name" value="ANL_N_sf"/>
</dbReference>
<dbReference type="GO" id="GO:0016405">
    <property type="term" value="F:CoA-ligase activity"/>
    <property type="evidence" value="ECO:0007669"/>
    <property type="project" value="TreeGrafter"/>
</dbReference>
<dbReference type="Gene3D" id="3.40.50.12780">
    <property type="entry name" value="N-terminal domain of ligase-like"/>
    <property type="match status" value="1"/>
</dbReference>
<accession>A0A2S6CGF5</accession>
<dbReference type="Pfam" id="PF13193">
    <property type="entry name" value="AMP-binding_C"/>
    <property type="match status" value="1"/>
</dbReference>
<dbReference type="Pfam" id="PF00501">
    <property type="entry name" value="AMP-binding"/>
    <property type="match status" value="1"/>
</dbReference>
<dbReference type="Gene3D" id="3.30.300.30">
    <property type="match status" value="1"/>
</dbReference>
<dbReference type="AlphaFoldDB" id="A0A2S6CGF5"/>
<dbReference type="InterPro" id="IPR000873">
    <property type="entry name" value="AMP-dep_synth/lig_dom"/>
</dbReference>
<gene>
    <name evidence="3" type="ORF">CBER1_10445</name>
</gene>
<sequence>MPIQSTLPDLNIPQCNLLSFLFPEGKAEEHKQLWIDAGHPERALTASQALHLIKRFACGLDKLDIAKQTPIMVVAPNCIYTPVVYLATIGSGRIFTAANPTYTVEELVRQMKTVRAGLVLADSSVLLKVQKAAAEAGIPRHRVYNFVSAESKCDVTSWERILSSDSEANAWNWDPLAGEASKSTIAVINFSSGTTGLPKGVCTTHYNWIANACQVIHSRLHETGQTIEKPDPNEKWLAFLPWYHAYAQMFTLIVACKLRQAVYTMPQFQLEPYLKYIAKYKITNLQLVPPVLVMMNKRSGIEALDLKSVRWIMSAAAPLKRDLQNEICRKLGATIVQSYGMTETTCTALMVPGLMEDNSGSAGILLPSTQAMLVDEEGREVEEKGKSGELWVRGPQMLLNYWENEKATKETYAEGGWLKTGDVAEYDTKSGKFWIVDRRKELIKVRGFQVAPAELEALLLEHEDIADAAIVGLMIKDEERPRAYVKLQSPSIEAIGVERGIQRYVAKKAAKHKQLTGGVKIVDQIPRLLSGKIQRKVVKEWAKRDAEEMASKTKPKPKL</sequence>
<protein>
    <recommendedName>
        <fullName evidence="5">AMP-dependent synthetase/ligase domain-containing protein</fullName>
    </recommendedName>
</protein>
<proteinExistence type="predicted"/>
<dbReference type="InterPro" id="IPR025110">
    <property type="entry name" value="AMP-bd_C"/>
</dbReference>
<dbReference type="PROSITE" id="PS00455">
    <property type="entry name" value="AMP_BINDING"/>
    <property type="match status" value="1"/>
</dbReference>
<feature type="domain" description="AMP-dependent synthetase/ligase" evidence="1">
    <location>
        <begin position="39"/>
        <end position="402"/>
    </location>
</feature>
<evidence type="ECO:0000259" key="2">
    <source>
        <dbReference type="Pfam" id="PF13193"/>
    </source>
</evidence>
<name>A0A2S6CGF5_9PEZI</name>
<evidence type="ECO:0008006" key="5">
    <source>
        <dbReference type="Google" id="ProtNLM"/>
    </source>
</evidence>
<dbReference type="Proteomes" id="UP000237631">
    <property type="component" value="Unassembled WGS sequence"/>
</dbReference>
<comment type="caution">
    <text evidence="3">The sequence shown here is derived from an EMBL/GenBank/DDBJ whole genome shotgun (WGS) entry which is preliminary data.</text>
</comment>
<dbReference type="PANTHER" id="PTHR24096">
    <property type="entry name" value="LONG-CHAIN-FATTY-ACID--COA LIGASE"/>
    <property type="match status" value="1"/>
</dbReference>
<evidence type="ECO:0000313" key="4">
    <source>
        <dbReference type="Proteomes" id="UP000237631"/>
    </source>
</evidence>
<dbReference type="InterPro" id="IPR020845">
    <property type="entry name" value="AMP-binding_CS"/>
</dbReference>